<accession>B2ZY81</accession>
<keyword evidence="2" id="KW-1185">Reference proteome</keyword>
<name>B2ZY81_9CAUD</name>
<reference evidence="1 2" key="1">
    <citation type="journal article" date="2010" name="Virology">
        <title>A jumbo phage infecting the phytopathogen Ralstonia solanacearum defines a new lineage of the Myoviridae family.</title>
        <authorList>
            <person name="Yamada T."/>
            <person name="Satoh S."/>
            <person name="Ishikawa H."/>
            <person name="Fujiwara A."/>
            <person name="Kawasaki T."/>
            <person name="Fujie M."/>
            <person name="Ogata H."/>
        </authorList>
    </citation>
    <scope>NUCLEOTIDE SEQUENCE [LARGE SCALE GENOMIC DNA]</scope>
</reference>
<dbReference type="Proteomes" id="UP000001034">
    <property type="component" value="Segment"/>
</dbReference>
<dbReference type="GeneID" id="6369824"/>
<protein>
    <submittedName>
        <fullName evidence="1">Uncharacterized protein</fullName>
    </submittedName>
</protein>
<proteinExistence type="predicted"/>
<sequence length="81" mass="9689">MKSLDFQPFFDMQLLTKGSLVELKGQWNTYQVLHADEKFAKIKCTIFVRREDLGDQIFCTHQDQEIWIAQFHGRKYEVTTF</sequence>
<evidence type="ECO:0000313" key="1">
    <source>
        <dbReference type="EMBL" id="BAG41716.1"/>
    </source>
</evidence>
<dbReference type="EMBL" id="AB366653">
    <property type="protein sequence ID" value="BAG41716.1"/>
    <property type="molecule type" value="Genomic_DNA"/>
</dbReference>
<organism evidence="1 2">
    <name type="scientific">Ralstonia phage phiRSL1</name>
    <dbReference type="NCBI Taxonomy" id="1980924"/>
    <lineage>
        <taxon>Viruses</taxon>
        <taxon>Duplodnaviria</taxon>
        <taxon>Heunggongvirae</taxon>
        <taxon>Uroviricota</taxon>
        <taxon>Caudoviricetes</taxon>
        <taxon>Mieseafarmvirus</taxon>
        <taxon>Mieseafarmvirus RSL1</taxon>
    </lineage>
</organism>
<dbReference type="RefSeq" id="YP_001950146.1">
    <property type="nucleotide sequence ID" value="NC_010811.2"/>
</dbReference>
<evidence type="ECO:0000313" key="2">
    <source>
        <dbReference type="Proteomes" id="UP000001034"/>
    </source>
</evidence>
<dbReference type="KEGG" id="vg:6369824"/>